<dbReference type="PANTHER" id="PTHR22952">
    <property type="entry name" value="CAMP-RESPONSE ELEMENT BINDING PROTEIN-RELATED"/>
    <property type="match status" value="1"/>
</dbReference>
<dbReference type="OrthoDB" id="644067at2759"/>
<evidence type="ECO:0000256" key="2">
    <source>
        <dbReference type="ARBA" id="ARBA00023125"/>
    </source>
</evidence>
<evidence type="ECO:0000313" key="7">
    <source>
        <dbReference type="Proteomes" id="UP000655225"/>
    </source>
</evidence>
<dbReference type="GO" id="GO:0045893">
    <property type="term" value="P:positive regulation of DNA-templated transcription"/>
    <property type="evidence" value="ECO:0007669"/>
    <property type="project" value="InterPro"/>
</dbReference>
<proteinExistence type="predicted"/>
<evidence type="ECO:0000256" key="3">
    <source>
        <dbReference type="ARBA" id="ARBA00023242"/>
    </source>
</evidence>
<keyword evidence="2" id="KW-0238">DNA-binding</keyword>
<dbReference type="GO" id="GO:0003700">
    <property type="term" value="F:DNA-binding transcription factor activity"/>
    <property type="evidence" value="ECO:0007669"/>
    <property type="project" value="InterPro"/>
</dbReference>
<evidence type="ECO:0000256" key="1">
    <source>
        <dbReference type="ARBA" id="ARBA00004123"/>
    </source>
</evidence>
<organism evidence="6 7">
    <name type="scientific">Tetracentron sinense</name>
    <name type="common">Spur-leaf</name>
    <dbReference type="NCBI Taxonomy" id="13715"/>
    <lineage>
        <taxon>Eukaryota</taxon>
        <taxon>Viridiplantae</taxon>
        <taxon>Streptophyta</taxon>
        <taxon>Embryophyta</taxon>
        <taxon>Tracheophyta</taxon>
        <taxon>Spermatophyta</taxon>
        <taxon>Magnoliopsida</taxon>
        <taxon>Trochodendrales</taxon>
        <taxon>Trochodendraceae</taxon>
        <taxon>Tetracentron</taxon>
    </lineage>
</organism>
<dbReference type="Proteomes" id="UP000655225">
    <property type="component" value="Unassembled WGS sequence"/>
</dbReference>
<name>A0A835DJ55_TETSI</name>
<dbReference type="GO" id="GO:0003677">
    <property type="term" value="F:DNA binding"/>
    <property type="evidence" value="ECO:0007669"/>
    <property type="project" value="UniProtKB-KW"/>
</dbReference>
<dbReference type="AlphaFoldDB" id="A0A835DJ55"/>
<dbReference type="InterPro" id="IPR004827">
    <property type="entry name" value="bZIP"/>
</dbReference>
<dbReference type="EMBL" id="JABCRI010000006">
    <property type="protein sequence ID" value="KAF8405436.1"/>
    <property type="molecule type" value="Genomic_DNA"/>
</dbReference>
<evidence type="ECO:0000313" key="6">
    <source>
        <dbReference type="EMBL" id="KAF8405436.1"/>
    </source>
</evidence>
<evidence type="ECO:0000256" key="4">
    <source>
        <dbReference type="SAM" id="MobiDB-lite"/>
    </source>
</evidence>
<sequence>MWSSSSSGGEDNIINQRKNNSRASSSSSSPFSPSSLLPAPRRKTMEDVWKDISLASLHDHDHDHPTREELPRNNTLNTFKGMIPQDFLARPFSKDPPTIVASREISLFGSPTPPPATVLSLNSGPDFHCLDSTDPQSRFSQFNSHGSTATASYISSLNAPFDAFASSSGLASFCKKRVPENDGNTGDRRHKRMIKNRESAARSRARKQECYSHYFFL</sequence>
<keyword evidence="7" id="KW-1185">Reference proteome</keyword>
<feature type="compositionally biased region" description="Polar residues" evidence="4">
    <location>
        <begin position="1"/>
        <end position="18"/>
    </location>
</feature>
<dbReference type="GO" id="GO:0005634">
    <property type="term" value="C:nucleus"/>
    <property type="evidence" value="ECO:0007669"/>
    <property type="project" value="UniProtKB-SubCell"/>
</dbReference>
<keyword evidence="3" id="KW-0539">Nucleus</keyword>
<comment type="caution">
    <text evidence="6">The sequence shown here is derived from an EMBL/GenBank/DDBJ whole genome shotgun (WGS) entry which is preliminary data.</text>
</comment>
<feature type="domain" description="BZIP" evidence="5">
    <location>
        <begin position="191"/>
        <end position="206"/>
    </location>
</feature>
<protein>
    <recommendedName>
        <fullName evidence="5">BZIP domain-containing protein</fullName>
    </recommendedName>
</protein>
<feature type="region of interest" description="Disordered" evidence="4">
    <location>
        <begin position="1"/>
        <end position="42"/>
    </location>
</feature>
<gene>
    <name evidence="6" type="ORF">HHK36_010342</name>
</gene>
<dbReference type="CDD" id="cd14707">
    <property type="entry name" value="bZIP_plant_BZIP46"/>
    <property type="match status" value="1"/>
</dbReference>
<evidence type="ECO:0000259" key="5">
    <source>
        <dbReference type="PROSITE" id="PS00036"/>
    </source>
</evidence>
<dbReference type="Gene3D" id="1.20.5.170">
    <property type="match status" value="1"/>
</dbReference>
<dbReference type="InterPro" id="IPR043452">
    <property type="entry name" value="BZIP46-like"/>
</dbReference>
<dbReference type="SUPFAM" id="SSF57959">
    <property type="entry name" value="Leucine zipper domain"/>
    <property type="match status" value="1"/>
</dbReference>
<accession>A0A835DJ55</accession>
<dbReference type="InterPro" id="IPR046347">
    <property type="entry name" value="bZIP_sf"/>
</dbReference>
<feature type="compositionally biased region" description="Low complexity" evidence="4">
    <location>
        <begin position="21"/>
        <end position="39"/>
    </location>
</feature>
<comment type="subcellular location">
    <subcellularLocation>
        <location evidence="1">Nucleus</location>
    </subcellularLocation>
</comment>
<dbReference type="OMA" id="MWTIFSM"/>
<dbReference type="PANTHER" id="PTHR22952:SF433">
    <property type="entry name" value="PROTEIN FD"/>
    <property type="match status" value="1"/>
</dbReference>
<reference evidence="6 7" key="1">
    <citation type="submission" date="2020-04" db="EMBL/GenBank/DDBJ databases">
        <title>Plant Genome Project.</title>
        <authorList>
            <person name="Zhang R.-G."/>
        </authorList>
    </citation>
    <scope>NUCLEOTIDE SEQUENCE [LARGE SCALE GENOMIC DNA]</scope>
    <source>
        <strain evidence="6">YNK0</strain>
        <tissue evidence="6">Leaf</tissue>
    </source>
</reference>
<dbReference type="PROSITE" id="PS00036">
    <property type="entry name" value="BZIP_BASIC"/>
    <property type="match status" value="1"/>
</dbReference>